<dbReference type="Proteomes" id="UP000499080">
    <property type="component" value="Unassembled WGS sequence"/>
</dbReference>
<reference evidence="1 2" key="1">
    <citation type="journal article" date="2019" name="Sci. Rep.">
        <title>Orb-weaving spider Araneus ventricosus genome elucidates the spidroin gene catalogue.</title>
        <authorList>
            <person name="Kono N."/>
            <person name="Nakamura H."/>
            <person name="Ohtoshi R."/>
            <person name="Moran D.A.P."/>
            <person name="Shinohara A."/>
            <person name="Yoshida Y."/>
            <person name="Fujiwara M."/>
            <person name="Mori M."/>
            <person name="Tomita M."/>
            <person name="Arakawa K."/>
        </authorList>
    </citation>
    <scope>NUCLEOTIDE SEQUENCE [LARGE SCALE GENOMIC DNA]</scope>
</reference>
<dbReference type="EMBL" id="BGPR01219265">
    <property type="protein sequence ID" value="GBN58990.1"/>
    <property type="molecule type" value="Genomic_DNA"/>
</dbReference>
<name>A0A4Y2Q7X2_ARAVE</name>
<evidence type="ECO:0000313" key="1">
    <source>
        <dbReference type="EMBL" id="GBN58990.1"/>
    </source>
</evidence>
<dbReference type="AlphaFoldDB" id="A0A4Y2Q7X2"/>
<organism evidence="1 2">
    <name type="scientific">Araneus ventricosus</name>
    <name type="common">Orbweaver spider</name>
    <name type="synonym">Epeira ventricosa</name>
    <dbReference type="NCBI Taxonomy" id="182803"/>
    <lineage>
        <taxon>Eukaryota</taxon>
        <taxon>Metazoa</taxon>
        <taxon>Ecdysozoa</taxon>
        <taxon>Arthropoda</taxon>
        <taxon>Chelicerata</taxon>
        <taxon>Arachnida</taxon>
        <taxon>Araneae</taxon>
        <taxon>Araneomorphae</taxon>
        <taxon>Entelegynae</taxon>
        <taxon>Araneoidea</taxon>
        <taxon>Araneidae</taxon>
        <taxon>Araneus</taxon>
    </lineage>
</organism>
<protein>
    <submittedName>
        <fullName evidence="1">Uncharacterized protein</fullName>
    </submittedName>
</protein>
<accession>A0A4Y2Q7X2</accession>
<comment type="caution">
    <text evidence="1">The sequence shown here is derived from an EMBL/GenBank/DDBJ whole genome shotgun (WGS) entry which is preliminary data.</text>
</comment>
<evidence type="ECO:0000313" key="2">
    <source>
        <dbReference type="Proteomes" id="UP000499080"/>
    </source>
</evidence>
<sequence>MDSLVSVQLRKDIHHSFLIGSSEKVSSAKCHLIWSEKKLFGRILLCSFPTVQVATLARPILTAVLESSQWMHREERIRGLTPQFLQRPHSQSRELQTETITEAERHYCLWTSIVAGFVVLCHRDKLIYYFFLRFI</sequence>
<gene>
    <name evidence="1" type="ORF">AVEN_267900_1</name>
</gene>
<keyword evidence="2" id="KW-1185">Reference proteome</keyword>
<proteinExistence type="predicted"/>